<dbReference type="InterPro" id="IPR043502">
    <property type="entry name" value="DNA/RNA_pol_sf"/>
</dbReference>
<feature type="chain" id="PRO_5042054290" evidence="6">
    <location>
        <begin position="20"/>
        <end position="1044"/>
    </location>
</feature>
<dbReference type="PANTHER" id="PTHR42648">
    <property type="entry name" value="TRANSPOSASE, PUTATIVE-RELATED"/>
    <property type="match status" value="1"/>
</dbReference>
<feature type="domain" description="Integrase catalytic" evidence="8">
    <location>
        <begin position="338"/>
        <end position="504"/>
    </location>
</feature>
<dbReference type="Pfam" id="PF25597">
    <property type="entry name" value="SH3_retrovirus"/>
    <property type="match status" value="1"/>
</dbReference>
<dbReference type="SMART" id="SM00343">
    <property type="entry name" value="ZnF_C2HC"/>
    <property type="match status" value="1"/>
</dbReference>
<evidence type="ECO:0000256" key="6">
    <source>
        <dbReference type="SAM" id="SignalP"/>
    </source>
</evidence>
<dbReference type="SUPFAM" id="SSF57756">
    <property type="entry name" value="Retrovirus zinc finger-like domains"/>
    <property type="match status" value="1"/>
</dbReference>
<dbReference type="SUPFAM" id="SSF53098">
    <property type="entry name" value="Ribonuclease H-like"/>
    <property type="match status" value="1"/>
</dbReference>
<reference evidence="9" key="2">
    <citation type="journal article" date="2024" name="Plant">
        <title>Genomic evolution and insights into agronomic trait innovations of Sesamum species.</title>
        <authorList>
            <person name="Miao H."/>
            <person name="Wang L."/>
            <person name="Qu L."/>
            <person name="Liu H."/>
            <person name="Sun Y."/>
            <person name="Le M."/>
            <person name="Wang Q."/>
            <person name="Wei S."/>
            <person name="Zheng Y."/>
            <person name="Lin W."/>
            <person name="Duan Y."/>
            <person name="Cao H."/>
            <person name="Xiong S."/>
            <person name="Wang X."/>
            <person name="Wei L."/>
            <person name="Li C."/>
            <person name="Ma Q."/>
            <person name="Ju M."/>
            <person name="Zhao R."/>
            <person name="Li G."/>
            <person name="Mu C."/>
            <person name="Tian Q."/>
            <person name="Mei H."/>
            <person name="Zhang T."/>
            <person name="Gao T."/>
            <person name="Zhang H."/>
        </authorList>
    </citation>
    <scope>NUCLEOTIDE SEQUENCE</scope>
    <source>
        <strain evidence="9">K16</strain>
    </source>
</reference>
<dbReference type="InterPro" id="IPR054722">
    <property type="entry name" value="PolX-like_BBD"/>
</dbReference>
<evidence type="ECO:0000256" key="5">
    <source>
        <dbReference type="PROSITE-ProRule" id="PRU00047"/>
    </source>
</evidence>
<dbReference type="Gene3D" id="3.30.420.10">
    <property type="entry name" value="Ribonuclease H-like superfamily/Ribonuclease H"/>
    <property type="match status" value="1"/>
</dbReference>
<evidence type="ECO:0000313" key="10">
    <source>
        <dbReference type="Proteomes" id="UP001289374"/>
    </source>
</evidence>
<dbReference type="InterPro" id="IPR012337">
    <property type="entry name" value="RNaseH-like_sf"/>
</dbReference>
<feature type="domain" description="CCHC-type" evidence="7">
    <location>
        <begin position="219"/>
        <end position="234"/>
    </location>
</feature>
<dbReference type="PROSITE" id="PS50994">
    <property type="entry name" value="INTEGRASE"/>
    <property type="match status" value="1"/>
</dbReference>
<dbReference type="Pfam" id="PF14223">
    <property type="entry name" value="Retrotran_gag_2"/>
    <property type="match status" value="1"/>
</dbReference>
<accession>A0AAE1TAC9</accession>
<keyword evidence="5" id="KW-0862">Zinc</keyword>
<dbReference type="GO" id="GO:0015074">
    <property type="term" value="P:DNA integration"/>
    <property type="evidence" value="ECO:0007669"/>
    <property type="project" value="InterPro"/>
</dbReference>
<dbReference type="PANTHER" id="PTHR42648:SF20">
    <property type="entry name" value="RNA-DIRECTED DNA POLYMERASE"/>
    <property type="match status" value="1"/>
</dbReference>
<keyword evidence="5" id="KW-0863">Zinc-finger</keyword>
<dbReference type="InterPro" id="IPR013103">
    <property type="entry name" value="RVT_2"/>
</dbReference>
<dbReference type="EMBL" id="JACGWL010000166">
    <property type="protein sequence ID" value="KAK4384379.1"/>
    <property type="molecule type" value="Genomic_DNA"/>
</dbReference>
<evidence type="ECO:0000313" key="9">
    <source>
        <dbReference type="EMBL" id="KAK4384379.1"/>
    </source>
</evidence>
<dbReference type="SUPFAM" id="SSF56672">
    <property type="entry name" value="DNA/RNA polymerases"/>
    <property type="match status" value="1"/>
</dbReference>
<keyword evidence="3" id="KW-0064">Aspartyl protease</keyword>
<evidence type="ECO:0000259" key="8">
    <source>
        <dbReference type="PROSITE" id="PS50994"/>
    </source>
</evidence>
<evidence type="ECO:0000256" key="1">
    <source>
        <dbReference type="ARBA" id="ARBA00022670"/>
    </source>
</evidence>
<dbReference type="Pfam" id="PF07727">
    <property type="entry name" value="RVT_2"/>
    <property type="match status" value="1"/>
</dbReference>
<dbReference type="Proteomes" id="UP001289374">
    <property type="component" value="Unassembled WGS sequence"/>
</dbReference>
<proteinExistence type="predicted"/>
<dbReference type="GO" id="GO:0006508">
    <property type="term" value="P:proteolysis"/>
    <property type="evidence" value="ECO:0007669"/>
    <property type="project" value="UniProtKB-KW"/>
</dbReference>
<evidence type="ECO:0000256" key="4">
    <source>
        <dbReference type="ARBA" id="ARBA00022801"/>
    </source>
</evidence>
<keyword evidence="6" id="KW-0732">Signal</keyword>
<dbReference type="GO" id="GO:0004190">
    <property type="term" value="F:aspartic-type endopeptidase activity"/>
    <property type="evidence" value="ECO:0007669"/>
    <property type="project" value="UniProtKB-KW"/>
</dbReference>
<dbReference type="GO" id="GO:0003676">
    <property type="term" value="F:nucleic acid binding"/>
    <property type="evidence" value="ECO:0007669"/>
    <property type="project" value="InterPro"/>
</dbReference>
<dbReference type="Pfam" id="PF22936">
    <property type="entry name" value="Pol_BBD"/>
    <property type="match status" value="1"/>
</dbReference>
<dbReference type="InterPro" id="IPR036875">
    <property type="entry name" value="Znf_CCHC_sf"/>
</dbReference>
<name>A0AAE1TAC9_9LAMI</name>
<keyword evidence="4" id="KW-0378">Hydrolase</keyword>
<dbReference type="Gene3D" id="4.10.60.10">
    <property type="entry name" value="Zinc finger, CCHC-type"/>
    <property type="match status" value="1"/>
</dbReference>
<dbReference type="InterPro" id="IPR057670">
    <property type="entry name" value="SH3_retrovirus"/>
</dbReference>
<reference evidence="9" key="1">
    <citation type="submission" date="2020-06" db="EMBL/GenBank/DDBJ databases">
        <authorList>
            <person name="Li T."/>
            <person name="Hu X."/>
            <person name="Zhang T."/>
            <person name="Song X."/>
            <person name="Zhang H."/>
            <person name="Dai N."/>
            <person name="Sheng W."/>
            <person name="Hou X."/>
            <person name="Wei L."/>
        </authorList>
    </citation>
    <scope>NUCLEOTIDE SEQUENCE</scope>
    <source>
        <strain evidence="9">K16</strain>
        <tissue evidence="9">Leaf</tissue>
    </source>
</reference>
<dbReference type="Pfam" id="PF00098">
    <property type="entry name" value="zf-CCHC"/>
    <property type="match status" value="1"/>
</dbReference>
<dbReference type="GO" id="GO:0008270">
    <property type="term" value="F:zinc ion binding"/>
    <property type="evidence" value="ECO:0007669"/>
    <property type="project" value="UniProtKB-KW"/>
</dbReference>
<dbReference type="InterPro" id="IPR001878">
    <property type="entry name" value="Znf_CCHC"/>
</dbReference>
<dbReference type="InterPro" id="IPR036397">
    <property type="entry name" value="RNaseH_sf"/>
</dbReference>
<evidence type="ECO:0000259" key="7">
    <source>
        <dbReference type="PROSITE" id="PS50158"/>
    </source>
</evidence>
<dbReference type="InterPro" id="IPR001584">
    <property type="entry name" value="Integrase_cat-core"/>
</dbReference>
<keyword evidence="1" id="KW-0645">Protease</keyword>
<comment type="caution">
    <text evidence="9">The sequence shown here is derived from an EMBL/GenBank/DDBJ whole genome shotgun (WGS) entry which is preliminary data.</text>
</comment>
<gene>
    <name evidence="9" type="ORF">Sango_3067000</name>
</gene>
<organism evidence="9 10">
    <name type="scientific">Sesamum angolense</name>
    <dbReference type="NCBI Taxonomy" id="2727404"/>
    <lineage>
        <taxon>Eukaryota</taxon>
        <taxon>Viridiplantae</taxon>
        <taxon>Streptophyta</taxon>
        <taxon>Embryophyta</taxon>
        <taxon>Tracheophyta</taxon>
        <taxon>Spermatophyta</taxon>
        <taxon>Magnoliopsida</taxon>
        <taxon>eudicotyledons</taxon>
        <taxon>Gunneridae</taxon>
        <taxon>Pentapetalae</taxon>
        <taxon>asterids</taxon>
        <taxon>lamiids</taxon>
        <taxon>Lamiales</taxon>
        <taxon>Pedaliaceae</taxon>
        <taxon>Sesamum</taxon>
    </lineage>
</organism>
<sequence>MKIWLTMKGLLTVIQVTRPEPTDTDPKTAEIAQWTERDQIGRGAILSALSNTLFDVYCSDSYTAKSLWDELDRKYNTEEQGLEKYSVSKFMRYQMVEDRSIAEQTHEIINLEHALADAEMKLPEKFLVMSIVDKFPKSWENFGMTLKHQKGRLSLDDLMIAISIEEEHRNQTHKMPVEHQPRANLIVGKQRVNKINSNSKAINKGKTTKNKKPKANKPCWNCGQVGHWAKLCSNKKAKTGQAVVNMVVGGSSGASTSGATEGYVSIQPELLTIYDPCDWLIDTGANVHVCADKSLFMSYQAITGKTVSMGNSSTAEVLGIGSVDLKFPSGRILSLKRVHHVPTVRRNIISGSVIVREGYELAFKFNKVVIQQICKYCYVFLMKNKDEALDKFILFKNEAETQTGKKLKRLRSDRGGEYESSKFTEYCQTSGIIHEETPPYSPSSNGVVERKNRTFKDMINSLLLTSGLPKYLWGEALNTACHILNKVPLKHNTSTPFELWKGRKPSLKYFRVWGCLAKVLVPEHKRKKLGPKTVDAVFLGYVETSYALRFLVIKSEIPGIEVNTIVEFHDAVFLEDVFPMKTEIPSSVSLDDSLTSTSIPEHVEKMTNVGVNPNSASLTHEESDIPRRSKRARVVKDFGNDFVTFNIEDDPVTFKDAMASLEAKQWKEAVKSEMDSVVSNGTWVLVDLPLGCTTIGCKWIFKKKLKPDGSIDKFKARLVAKGFKQKEGIDYFDTYSPVAQLTTIRVLIALVSVYNLSIHQMDVKIAFLYGELEEEIYMDQPEGFVAHGNERKVCKLVKSLYGLKQAPKQWHEKFDQTILAFGFTVNENDKCIYCKVKGDRIIILCLYVDDILLIGSCIEIITETKPFLKNKFEMKDMGEAGVILGIKLIRSTDGIAISQSHYVEKILEKFGYQNSRTAKTPYDSSVALFKNESGVSVAQLRYSQIIGSLQYLANDTRPDISFSVSKLARYTSCPDKTHWGALDRVLRYLKGTVSLAIHYGRFPAVLEGYSDASWIAKNSGSNGCSGYVFTLGGAQSPGSLQNRL</sequence>
<evidence type="ECO:0000256" key="2">
    <source>
        <dbReference type="ARBA" id="ARBA00022723"/>
    </source>
</evidence>
<dbReference type="AlphaFoldDB" id="A0AAE1TAC9"/>
<dbReference type="PROSITE" id="PS50158">
    <property type="entry name" value="ZF_CCHC"/>
    <property type="match status" value="1"/>
</dbReference>
<keyword evidence="10" id="KW-1185">Reference proteome</keyword>
<evidence type="ECO:0000256" key="3">
    <source>
        <dbReference type="ARBA" id="ARBA00022750"/>
    </source>
</evidence>
<protein>
    <submittedName>
        <fullName evidence="9">Retrovirus-related Pol polyprotein from transposon TNT 1-94</fullName>
    </submittedName>
</protein>
<keyword evidence="2" id="KW-0479">Metal-binding</keyword>
<feature type="signal peptide" evidence="6">
    <location>
        <begin position="1"/>
        <end position="19"/>
    </location>
</feature>
<dbReference type="InterPro" id="IPR039537">
    <property type="entry name" value="Retrotran_Ty1/copia-like"/>
</dbReference>